<dbReference type="EMBL" id="GL441289">
    <property type="protein sequence ID" value="EFN64946.1"/>
    <property type="molecule type" value="Genomic_DNA"/>
</dbReference>
<evidence type="ECO:0000313" key="3">
    <source>
        <dbReference type="Proteomes" id="UP000000311"/>
    </source>
</evidence>
<evidence type="ECO:0000313" key="2">
    <source>
        <dbReference type="EMBL" id="EFN64946.1"/>
    </source>
</evidence>
<reference evidence="2 3" key="1">
    <citation type="journal article" date="2010" name="Science">
        <title>Genomic comparison of the ants Camponotus floridanus and Harpegnathos saltator.</title>
        <authorList>
            <person name="Bonasio R."/>
            <person name="Zhang G."/>
            <person name="Ye C."/>
            <person name="Mutti N.S."/>
            <person name="Fang X."/>
            <person name="Qin N."/>
            <person name="Donahue G."/>
            <person name="Yang P."/>
            <person name="Li Q."/>
            <person name="Li C."/>
            <person name="Zhang P."/>
            <person name="Huang Z."/>
            <person name="Berger S.L."/>
            <person name="Reinberg D."/>
            <person name="Wang J."/>
            <person name="Liebig J."/>
        </authorList>
    </citation>
    <scope>NUCLEOTIDE SEQUENCE [LARGE SCALE GENOMIC DNA]</scope>
    <source>
        <strain evidence="3">C129</strain>
    </source>
</reference>
<dbReference type="InParanoid" id="E2ANP5"/>
<dbReference type="AlphaFoldDB" id="E2ANP5"/>
<evidence type="ECO:0000256" key="1">
    <source>
        <dbReference type="SAM" id="MobiDB-lite"/>
    </source>
</evidence>
<dbReference type="Proteomes" id="UP000000311">
    <property type="component" value="Unassembled WGS sequence"/>
</dbReference>
<keyword evidence="3" id="KW-1185">Reference proteome</keyword>
<feature type="region of interest" description="Disordered" evidence="1">
    <location>
        <begin position="217"/>
        <end position="260"/>
    </location>
</feature>
<name>E2ANP5_CAMFO</name>
<protein>
    <submittedName>
        <fullName evidence="2">Uncharacterized protein</fullName>
    </submittedName>
</protein>
<accession>E2ANP5</accession>
<feature type="compositionally biased region" description="Basic and acidic residues" evidence="1">
    <location>
        <begin position="217"/>
        <end position="244"/>
    </location>
</feature>
<organism evidence="3">
    <name type="scientific">Camponotus floridanus</name>
    <name type="common">Florida carpenter ant</name>
    <dbReference type="NCBI Taxonomy" id="104421"/>
    <lineage>
        <taxon>Eukaryota</taxon>
        <taxon>Metazoa</taxon>
        <taxon>Ecdysozoa</taxon>
        <taxon>Arthropoda</taxon>
        <taxon>Hexapoda</taxon>
        <taxon>Insecta</taxon>
        <taxon>Pterygota</taxon>
        <taxon>Neoptera</taxon>
        <taxon>Endopterygota</taxon>
        <taxon>Hymenoptera</taxon>
        <taxon>Apocrita</taxon>
        <taxon>Aculeata</taxon>
        <taxon>Formicoidea</taxon>
        <taxon>Formicidae</taxon>
        <taxon>Formicinae</taxon>
        <taxon>Camponotus</taxon>
    </lineage>
</organism>
<proteinExistence type="predicted"/>
<sequence>MKFPFTIPRQKLSVMTFKLVTLHNFLRDIIELSRIVENPSESYARILNRLLRLDGKNFRRLGAVYVSYRILFDSCSIRVVVIDAKPATTKNLAKEEREVEEGKGGEKRADAMPGINERVLISKKMLPRFIINIRISNSPDARFIAFSTQYPPFISRENWKGWRSHECAVEFRELLNEPSSRKPLITKGLSEESADRKREADIRESLFAALLPPPLLRQEEKAETEGKPENKKGERVKGGLERLDPGGSYSPGGKRDEGGALRLHSSANRGIFVRFLFENKTLPTTPDANKKGDEGGMRALSGLVSYMIRSRGLKAERDTLNLSIARIRDTCEQLPTVIRNPQIRYDKKSSRPVKGSGLGEMLQTRGLTVSRKDAAKCWNAVRCIMYVQNVEQQFIFEAMVTPNVPARL</sequence>
<gene>
    <name evidence="2" type="ORF">EAG_09759</name>
</gene>